<dbReference type="EMBL" id="JXLU01000103">
    <property type="protein sequence ID" value="KIO72099.1"/>
    <property type="molecule type" value="Genomic_DNA"/>
</dbReference>
<dbReference type="Pfam" id="PF09491">
    <property type="entry name" value="RE_AlwI"/>
    <property type="match status" value="1"/>
</dbReference>
<reference evidence="1 2" key="1">
    <citation type="submission" date="2015-01" db="EMBL/GenBank/DDBJ databases">
        <title>Draft Genome Sequences of Four Bacillus thermoamylovorans Strains, Isolated From Food Products.</title>
        <authorList>
            <person name="Krawcyk A.O."/>
            <person name="Berendsen E.M."/>
            <person name="Eijlander R.T."/>
            <person name="de Jong A."/>
            <person name="Wells-Bennik M."/>
            <person name="Kuipers O.P."/>
        </authorList>
    </citation>
    <scope>NUCLEOTIDE SEQUENCE [LARGE SCALE GENOMIC DNA]</scope>
    <source>
        <strain evidence="1 2">B4167</strain>
    </source>
</reference>
<accession>A0ABD4A651</accession>
<gene>
    <name evidence="1" type="ORF">B4167_3074</name>
</gene>
<dbReference type="Proteomes" id="UP000032076">
    <property type="component" value="Unassembled WGS sequence"/>
</dbReference>
<evidence type="ECO:0000313" key="1">
    <source>
        <dbReference type="EMBL" id="KIO72099.1"/>
    </source>
</evidence>
<proteinExistence type="predicted"/>
<dbReference type="RefSeq" id="WP_041903047.1">
    <property type="nucleotide sequence ID" value="NZ_JXLT01000042.1"/>
</dbReference>
<evidence type="ECO:0000313" key="2">
    <source>
        <dbReference type="Proteomes" id="UP000032076"/>
    </source>
</evidence>
<comment type="caution">
    <text evidence="1">The sequence shown here is derived from an EMBL/GenBank/DDBJ whole genome shotgun (WGS) entry which is preliminary data.</text>
</comment>
<name>A0ABD4A651_9BACI</name>
<dbReference type="Gene3D" id="3.40.91.50">
    <property type="match status" value="1"/>
</dbReference>
<organism evidence="1 2">
    <name type="scientific">Caldibacillus thermoamylovorans</name>
    <dbReference type="NCBI Taxonomy" id="35841"/>
    <lineage>
        <taxon>Bacteria</taxon>
        <taxon>Bacillati</taxon>
        <taxon>Bacillota</taxon>
        <taxon>Bacilli</taxon>
        <taxon>Bacillales</taxon>
        <taxon>Bacillaceae</taxon>
        <taxon>Caldibacillus</taxon>
    </lineage>
</organism>
<dbReference type="AlphaFoldDB" id="A0ABD4A651"/>
<protein>
    <recommendedName>
        <fullName evidence="3">AlwI family type II restriction endonuclease</fullName>
    </recommendedName>
</protein>
<sequence>MKLENTNSVFNLGDTSFRRKTLLDDYKVILPILKNHMEKVDRWGENNEGQAIFYHSIINQTDLFDRDENDEPAKRARTLTNALVKPGLINANRQLSEVALNWINNKVKRPDKLEQWLTLKIDNIVFLRQCFKLRVYDTNKTNYFYPFRIAIELLISYEDIPEFHFFNIIHSIEPKMDDDKIREIIYNYHKVANNFQSFEEFYEENLSAGKSITPELLIKVENLFSKSEVDEQEFYEVFYNRKSTNAQKLYYKFYQAITAFKNNPSDQNLKTLIEISRNSSIKKAFGYGMNPFKLTRKKSISVEEFLELNFDNLLLSENSILFFNQFMSSKRSDLIKEYSDMTKRIFNLTGIFSFSNKLVNLTQPWLFRKITATYRDRIFLTGEEDYESYEEDINSLFYKDQSLMEILLISDTELERIEAEIRKEHGIPDKVSIVEAFDEMSEQKFRSFIESIFVESKVILLLKLFKNRSPENDKKIQKLVSDAATVPTIFEYIIAIAWYYLSEKNFSIRKSVNLSLDGNFLPLTHAAGGDGDIIIKYSDFILMLEVTLMDRNAQKRGELEPVIRHATNLTVKESDKEVLTIFIADELDQNVVNLFRAASIVQLESTQQKGQQTDGVNIFSLSIEEIIHLLERKIEYQKIVKGIREHFSIKPSFVKTGWREDVLEKLLN</sequence>
<evidence type="ECO:0008006" key="3">
    <source>
        <dbReference type="Google" id="ProtNLM"/>
    </source>
</evidence>
<dbReference type="InterPro" id="IPR018573">
    <property type="entry name" value="Restrct_endonuc_II_AlwI"/>
</dbReference>